<dbReference type="GO" id="GO:0008270">
    <property type="term" value="F:zinc ion binding"/>
    <property type="evidence" value="ECO:0007669"/>
    <property type="project" value="UniProtKB-KW"/>
</dbReference>
<dbReference type="InterPro" id="IPR013083">
    <property type="entry name" value="Znf_RING/FYVE/PHD"/>
</dbReference>
<dbReference type="SMART" id="SM00184">
    <property type="entry name" value="RING"/>
    <property type="match status" value="1"/>
</dbReference>
<feature type="compositionally biased region" description="Low complexity" evidence="5">
    <location>
        <begin position="53"/>
        <end position="65"/>
    </location>
</feature>
<evidence type="ECO:0000313" key="8">
    <source>
        <dbReference type="Proteomes" id="UP000008022"/>
    </source>
</evidence>
<reference evidence="8" key="1">
    <citation type="submission" date="2013-06" db="EMBL/GenBank/DDBJ databases">
        <authorList>
            <person name="Zhao Q."/>
        </authorList>
    </citation>
    <scope>NUCLEOTIDE SEQUENCE</scope>
    <source>
        <strain evidence="8">cv. W1943</strain>
    </source>
</reference>
<dbReference type="SUPFAM" id="SSF57850">
    <property type="entry name" value="RING/U-box"/>
    <property type="match status" value="1"/>
</dbReference>
<dbReference type="CDD" id="cd16449">
    <property type="entry name" value="RING-HC"/>
    <property type="match status" value="1"/>
</dbReference>
<evidence type="ECO:0000256" key="5">
    <source>
        <dbReference type="SAM" id="MobiDB-lite"/>
    </source>
</evidence>
<dbReference type="Gene3D" id="3.30.40.10">
    <property type="entry name" value="Zinc/RING finger domain, C3HC4 (zinc finger)"/>
    <property type="match status" value="1"/>
</dbReference>
<evidence type="ECO:0000256" key="3">
    <source>
        <dbReference type="ARBA" id="ARBA00022833"/>
    </source>
</evidence>
<dbReference type="Proteomes" id="UP000008022">
    <property type="component" value="Unassembled WGS sequence"/>
</dbReference>
<feature type="compositionally biased region" description="Pro residues" evidence="5">
    <location>
        <begin position="82"/>
        <end position="91"/>
    </location>
</feature>
<dbReference type="PROSITE" id="PS00518">
    <property type="entry name" value="ZF_RING_1"/>
    <property type="match status" value="1"/>
</dbReference>
<organism evidence="7 8">
    <name type="scientific">Oryza rufipogon</name>
    <name type="common">Brownbeard rice</name>
    <name type="synonym">Asian wild rice</name>
    <dbReference type="NCBI Taxonomy" id="4529"/>
    <lineage>
        <taxon>Eukaryota</taxon>
        <taxon>Viridiplantae</taxon>
        <taxon>Streptophyta</taxon>
        <taxon>Embryophyta</taxon>
        <taxon>Tracheophyta</taxon>
        <taxon>Spermatophyta</taxon>
        <taxon>Magnoliopsida</taxon>
        <taxon>Liliopsida</taxon>
        <taxon>Poales</taxon>
        <taxon>Poaceae</taxon>
        <taxon>BOP clade</taxon>
        <taxon>Oryzoideae</taxon>
        <taxon>Oryzeae</taxon>
        <taxon>Oryzinae</taxon>
        <taxon>Oryza</taxon>
    </lineage>
</organism>
<dbReference type="AlphaFoldDB" id="A0A0E0QLH0"/>
<evidence type="ECO:0000256" key="1">
    <source>
        <dbReference type="ARBA" id="ARBA00022723"/>
    </source>
</evidence>
<feature type="region of interest" description="Disordered" evidence="5">
    <location>
        <begin position="260"/>
        <end position="304"/>
    </location>
</feature>
<feature type="compositionally biased region" description="Low complexity" evidence="5">
    <location>
        <begin position="125"/>
        <end position="145"/>
    </location>
</feature>
<dbReference type="InterPro" id="IPR017907">
    <property type="entry name" value="Znf_RING_CS"/>
</dbReference>
<dbReference type="GO" id="GO:0033768">
    <property type="term" value="C:SUMO-targeted ubiquitin ligase complex"/>
    <property type="evidence" value="ECO:0007669"/>
    <property type="project" value="TreeGrafter"/>
</dbReference>
<feature type="compositionally biased region" description="Polar residues" evidence="5">
    <location>
        <begin position="289"/>
        <end position="304"/>
    </location>
</feature>
<evidence type="ECO:0000256" key="4">
    <source>
        <dbReference type="PROSITE-ProRule" id="PRU00175"/>
    </source>
</evidence>
<evidence type="ECO:0000259" key="6">
    <source>
        <dbReference type="PROSITE" id="PS50089"/>
    </source>
</evidence>
<dbReference type="GO" id="GO:0140082">
    <property type="term" value="F:SUMO-ubiquitin ligase activity"/>
    <property type="evidence" value="ECO:0007669"/>
    <property type="project" value="TreeGrafter"/>
</dbReference>
<dbReference type="PROSITE" id="PS50089">
    <property type="entry name" value="ZF_RING_2"/>
    <property type="match status" value="1"/>
</dbReference>
<dbReference type="InterPro" id="IPR049627">
    <property type="entry name" value="SLX8"/>
</dbReference>
<keyword evidence="8" id="KW-1185">Reference proteome</keyword>
<keyword evidence="1" id="KW-0479">Metal-binding</keyword>
<feature type="compositionally biased region" description="Low complexity" evidence="5">
    <location>
        <begin position="208"/>
        <end position="217"/>
    </location>
</feature>
<feature type="region of interest" description="Disordered" evidence="5">
    <location>
        <begin position="41"/>
        <end position="228"/>
    </location>
</feature>
<evidence type="ECO:0000256" key="2">
    <source>
        <dbReference type="ARBA" id="ARBA00022771"/>
    </source>
</evidence>
<name>A0A0E0QLH0_ORYRU</name>
<dbReference type="Gramene" id="ORUFI08G23660.1">
    <property type="protein sequence ID" value="ORUFI08G23660.1"/>
    <property type="gene ID" value="ORUFI08G23660"/>
</dbReference>
<dbReference type="InterPro" id="IPR001841">
    <property type="entry name" value="Znf_RING"/>
</dbReference>
<dbReference type="PANTHER" id="PTHR47094:SF5">
    <property type="entry name" value="OS08G0526350 PROTEIN"/>
    <property type="match status" value="1"/>
</dbReference>
<protein>
    <recommendedName>
        <fullName evidence="6">RING-type domain-containing protein</fullName>
    </recommendedName>
</protein>
<dbReference type="InterPro" id="IPR008700">
    <property type="entry name" value="TypeIII_avirulence_cleave"/>
</dbReference>
<dbReference type="GO" id="GO:0061630">
    <property type="term" value="F:ubiquitin protein ligase activity"/>
    <property type="evidence" value="ECO:0007669"/>
    <property type="project" value="InterPro"/>
</dbReference>
<dbReference type="eggNOG" id="KOG0320">
    <property type="taxonomic scope" value="Eukaryota"/>
</dbReference>
<dbReference type="Pfam" id="PF13923">
    <property type="entry name" value="zf-C3HC4_2"/>
    <property type="match status" value="1"/>
</dbReference>
<dbReference type="Pfam" id="PF05627">
    <property type="entry name" value="AvrRpt-cleavage"/>
    <property type="match status" value="2"/>
</dbReference>
<dbReference type="EnsemblPlants" id="ORUFI08G23660.1">
    <property type="protein sequence ID" value="ORUFI08G23660.1"/>
    <property type="gene ID" value="ORUFI08G23660"/>
</dbReference>
<feature type="region of interest" description="Disordered" evidence="5">
    <location>
        <begin position="1"/>
        <end position="25"/>
    </location>
</feature>
<accession>A0A0E0QLH0</accession>
<dbReference type="STRING" id="4529.A0A0E0QLH0"/>
<dbReference type="GO" id="GO:0006511">
    <property type="term" value="P:ubiquitin-dependent protein catabolic process"/>
    <property type="evidence" value="ECO:0007669"/>
    <property type="project" value="TreeGrafter"/>
</dbReference>
<keyword evidence="2 4" id="KW-0863">Zinc-finger</keyword>
<feature type="domain" description="RING-type" evidence="6">
    <location>
        <begin position="471"/>
        <end position="509"/>
    </location>
</feature>
<keyword evidence="3" id="KW-0862">Zinc</keyword>
<evidence type="ECO:0000313" key="7">
    <source>
        <dbReference type="EnsemblPlants" id="ORUFI08G23660.1"/>
    </source>
</evidence>
<proteinExistence type="predicted"/>
<reference evidence="7" key="2">
    <citation type="submission" date="2015-06" db="UniProtKB">
        <authorList>
            <consortium name="EnsemblPlants"/>
        </authorList>
    </citation>
    <scope>IDENTIFICATION</scope>
</reference>
<sequence length="529" mass="56357">MAQQQKKNAHVPKFGNWDNGGNVPYTVYFENARKGKVAAAGKMFNPNDPVDNPEAFSSSIAAPSPSRAPPPPPSHHERAPSDAPPPPPPAPYAGGSPDHPHAAGGGETPPARRGGGRTSGGGGSSYSVEHSPSPSPLHPYSDSGSGSYGGGLVANSRAKGSGGGAPRGNETPTRGSAVPRFGDWDSNPASADGYTHIFNKVREEKQTGQAAGKPAAGLGKGGAAAAGHGNAAKRYHDDDFASTFYPAHLRVWAVIEAHQNESETRSGQHRGPPIRSPAREERKRRAPKSTATPLSFRSVPNSKRNPSEFAPRFVLVVRSRPIRVIPNIIRIMSTASTARSRKRAHDGSRQKVDVINLETTAPVVNTGSQHEALILRGTRTSPIDVEALDDKRRSRKIMRRSVAVVDPEKDTGPGGYGVAGAIFSRGRNFQGAVHVICLSPDREEGTSKPKNVAQTSTTHAKVAPKEPTFTCPVCLNKLDKPSTTNCGHIFCEKCIQAWLKAQKKCPTCRKSLGIKSFHRVYLPTPADYD</sequence>
<dbReference type="PANTHER" id="PTHR47094">
    <property type="entry name" value="ELFLESS, ISOFORM B"/>
    <property type="match status" value="1"/>
</dbReference>
<dbReference type="HOGENOM" id="CLU_049391_0_0_1"/>
<dbReference type="GO" id="GO:0032183">
    <property type="term" value="F:SUMO binding"/>
    <property type="evidence" value="ECO:0007669"/>
    <property type="project" value="TreeGrafter"/>
</dbReference>